<sequence>MMRKSSTSPSPDPDESSEQQPEQETPPKRQQEAWVPMQSGKPSLALSRVALACAVIAFVHNTVGFSCPFWVVTEVDIPGLGTNKINIGLFRGCSTFGGCEGGSDGVKTWRLAAAGLEILGFIFTVLTLAGLGLFLLLSSRTWAKWLRILSAIFAALAGCLIVSAVTLFAINIDNVLEEMPGHKFDLSWSFAVAANASAFCIFTAILLVFDILF</sequence>
<evidence type="ECO:0008006" key="5">
    <source>
        <dbReference type="Google" id="ProtNLM"/>
    </source>
</evidence>
<dbReference type="EMBL" id="RQTK01000456">
    <property type="protein sequence ID" value="RUS79362.1"/>
    <property type="molecule type" value="Genomic_DNA"/>
</dbReference>
<organism evidence="3 4">
    <name type="scientific">Elysia chlorotica</name>
    <name type="common">Eastern emerald elysia</name>
    <name type="synonym">Sea slug</name>
    <dbReference type="NCBI Taxonomy" id="188477"/>
    <lineage>
        <taxon>Eukaryota</taxon>
        <taxon>Metazoa</taxon>
        <taxon>Spiralia</taxon>
        <taxon>Lophotrochozoa</taxon>
        <taxon>Mollusca</taxon>
        <taxon>Gastropoda</taxon>
        <taxon>Heterobranchia</taxon>
        <taxon>Euthyneura</taxon>
        <taxon>Panpulmonata</taxon>
        <taxon>Sacoglossa</taxon>
        <taxon>Placobranchoidea</taxon>
        <taxon>Plakobranchidae</taxon>
        <taxon>Elysia</taxon>
    </lineage>
</organism>
<gene>
    <name evidence="3" type="ORF">EGW08_012883</name>
</gene>
<protein>
    <recommendedName>
        <fullName evidence="5">MARVEL domain-containing protein</fullName>
    </recommendedName>
</protein>
<evidence type="ECO:0000256" key="1">
    <source>
        <dbReference type="SAM" id="MobiDB-lite"/>
    </source>
</evidence>
<feature type="transmembrane region" description="Helical" evidence="2">
    <location>
        <begin position="49"/>
        <end position="71"/>
    </location>
</feature>
<name>A0A3S0ZNZ7_ELYCH</name>
<evidence type="ECO:0000256" key="2">
    <source>
        <dbReference type="SAM" id="Phobius"/>
    </source>
</evidence>
<reference evidence="3 4" key="1">
    <citation type="submission" date="2019-01" db="EMBL/GenBank/DDBJ databases">
        <title>A draft genome assembly of the solar-powered sea slug Elysia chlorotica.</title>
        <authorList>
            <person name="Cai H."/>
            <person name="Li Q."/>
            <person name="Fang X."/>
            <person name="Li J."/>
            <person name="Curtis N.E."/>
            <person name="Altenburger A."/>
            <person name="Shibata T."/>
            <person name="Feng M."/>
            <person name="Maeda T."/>
            <person name="Schwartz J.A."/>
            <person name="Shigenobu S."/>
            <person name="Lundholm N."/>
            <person name="Nishiyama T."/>
            <person name="Yang H."/>
            <person name="Hasebe M."/>
            <person name="Li S."/>
            <person name="Pierce S.K."/>
            <person name="Wang J."/>
        </authorList>
    </citation>
    <scope>NUCLEOTIDE SEQUENCE [LARGE SCALE GENOMIC DNA]</scope>
    <source>
        <strain evidence="3">EC2010</strain>
        <tissue evidence="3">Whole organism of an adult</tissue>
    </source>
</reference>
<keyword evidence="2" id="KW-0812">Transmembrane</keyword>
<dbReference type="Proteomes" id="UP000271974">
    <property type="component" value="Unassembled WGS sequence"/>
</dbReference>
<keyword evidence="2" id="KW-1133">Transmembrane helix</keyword>
<evidence type="ECO:0000313" key="3">
    <source>
        <dbReference type="EMBL" id="RUS79362.1"/>
    </source>
</evidence>
<feature type="region of interest" description="Disordered" evidence="1">
    <location>
        <begin position="1"/>
        <end position="36"/>
    </location>
</feature>
<feature type="transmembrane region" description="Helical" evidence="2">
    <location>
        <begin position="118"/>
        <end position="137"/>
    </location>
</feature>
<feature type="transmembrane region" description="Helical" evidence="2">
    <location>
        <begin position="149"/>
        <end position="170"/>
    </location>
</feature>
<keyword evidence="4" id="KW-1185">Reference proteome</keyword>
<dbReference type="Gene3D" id="1.20.140.150">
    <property type="match status" value="1"/>
</dbReference>
<proteinExistence type="predicted"/>
<dbReference type="OrthoDB" id="6157359at2759"/>
<feature type="transmembrane region" description="Helical" evidence="2">
    <location>
        <begin position="190"/>
        <end position="212"/>
    </location>
</feature>
<keyword evidence="2" id="KW-0472">Membrane</keyword>
<comment type="caution">
    <text evidence="3">The sequence shown here is derived from an EMBL/GenBank/DDBJ whole genome shotgun (WGS) entry which is preliminary data.</text>
</comment>
<evidence type="ECO:0000313" key="4">
    <source>
        <dbReference type="Proteomes" id="UP000271974"/>
    </source>
</evidence>
<accession>A0A3S0ZNZ7</accession>
<dbReference type="AlphaFoldDB" id="A0A3S0ZNZ7"/>